<dbReference type="Pfam" id="PF04818">
    <property type="entry name" value="CID"/>
    <property type="match status" value="1"/>
</dbReference>
<comment type="caution">
    <text evidence="3">The sequence shown here is derived from an EMBL/GenBank/DDBJ whole genome shotgun (WGS) entry which is preliminary data.</text>
</comment>
<feature type="region of interest" description="Disordered" evidence="1">
    <location>
        <begin position="459"/>
        <end position="500"/>
    </location>
</feature>
<evidence type="ECO:0000256" key="1">
    <source>
        <dbReference type="SAM" id="MobiDB-lite"/>
    </source>
</evidence>
<evidence type="ECO:0000313" key="3">
    <source>
        <dbReference type="EMBL" id="GLI68896.1"/>
    </source>
</evidence>
<feature type="domain" description="CID" evidence="2">
    <location>
        <begin position="26"/>
        <end position="127"/>
    </location>
</feature>
<feature type="compositionally biased region" description="Pro residues" evidence="1">
    <location>
        <begin position="192"/>
        <end position="203"/>
    </location>
</feature>
<feature type="region of interest" description="Disordered" evidence="1">
    <location>
        <begin position="660"/>
        <end position="688"/>
    </location>
</feature>
<feature type="region of interest" description="Disordered" evidence="1">
    <location>
        <begin position="140"/>
        <end position="250"/>
    </location>
</feature>
<dbReference type="InterPro" id="IPR006569">
    <property type="entry name" value="CID_dom"/>
</dbReference>
<organism evidence="3 4">
    <name type="scientific">Volvox africanus</name>
    <dbReference type="NCBI Taxonomy" id="51714"/>
    <lineage>
        <taxon>Eukaryota</taxon>
        <taxon>Viridiplantae</taxon>
        <taxon>Chlorophyta</taxon>
        <taxon>core chlorophytes</taxon>
        <taxon>Chlorophyceae</taxon>
        <taxon>CS clade</taxon>
        <taxon>Chlamydomonadales</taxon>
        <taxon>Volvocaceae</taxon>
        <taxon>Volvox</taxon>
    </lineage>
</organism>
<feature type="compositionally biased region" description="Polar residues" evidence="1">
    <location>
        <begin position="843"/>
        <end position="872"/>
    </location>
</feature>
<protein>
    <recommendedName>
        <fullName evidence="2">CID domain-containing protein</fullName>
    </recommendedName>
</protein>
<dbReference type="Gene3D" id="1.25.40.90">
    <property type="match status" value="1"/>
</dbReference>
<feature type="region of interest" description="Disordered" evidence="1">
    <location>
        <begin position="325"/>
        <end position="447"/>
    </location>
</feature>
<feature type="region of interest" description="Disordered" evidence="1">
    <location>
        <begin position="724"/>
        <end position="808"/>
    </location>
</feature>
<feature type="compositionally biased region" description="Pro residues" evidence="1">
    <location>
        <begin position="230"/>
        <end position="239"/>
    </location>
</feature>
<keyword evidence="4" id="KW-1185">Reference proteome</keyword>
<feature type="region of interest" description="Disordered" evidence="1">
    <location>
        <begin position="921"/>
        <end position="970"/>
    </location>
</feature>
<dbReference type="InterPro" id="IPR008942">
    <property type="entry name" value="ENTH_VHS"/>
</dbReference>
<name>A0ABQ5SG40_9CHLO</name>
<evidence type="ECO:0000259" key="2">
    <source>
        <dbReference type="Pfam" id="PF04818"/>
    </source>
</evidence>
<feature type="compositionally biased region" description="Low complexity" evidence="1">
    <location>
        <begin position="381"/>
        <end position="396"/>
    </location>
</feature>
<feature type="compositionally biased region" description="Polar residues" evidence="1">
    <location>
        <begin position="945"/>
        <end position="957"/>
    </location>
</feature>
<evidence type="ECO:0000313" key="4">
    <source>
        <dbReference type="Proteomes" id="UP001165090"/>
    </source>
</evidence>
<feature type="compositionally biased region" description="Pro residues" evidence="1">
    <location>
        <begin position="332"/>
        <end position="341"/>
    </location>
</feature>
<proteinExistence type="predicted"/>
<feature type="compositionally biased region" description="Pro residues" evidence="1">
    <location>
        <begin position="420"/>
        <end position="433"/>
    </location>
</feature>
<gene>
    <name evidence="3" type="ORF">VaNZ11_013443</name>
</gene>
<dbReference type="Proteomes" id="UP001165090">
    <property type="component" value="Unassembled WGS sequence"/>
</dbReference>
<sequence>MWEREEEYKVELEQVIQKAGTSRLERLAFLALADERTCYKHVVVNLEKQYRKCGPNMRGKLHLLYCVSTLLRQSRKQQGVRDRYAERLQPLTSALVTDLRLEFLVQVDKLIKLWRMEGVFSAEQLMEIESGRPAVALRLPGLQSKSPSGSLTEASAQDPHMGLGDASGSGRSSAIQSCPRGMGGRTQAVIPGPLPPYPPPPLPEGQDPYSADSNPNGMRGAHQPQQQSTIPPPPPPSLIPPGLFGPVGPPGMLPQASAAAAAAAAALFPQGQIGGFLGSATAALMQQGPFMPPMGHFGSASMNNCIPGGITPGMGVGVTGQLGGGIGGDMPYPGPPPPMPPGLVHERPPPYPPPPIYNGQSQGQNHGARGMNYGRYNQSNGRVPPGLGPSSGPRSVTTHGHAPGWQGRYGQEGQGALSQPLPPPPPRPPPGSPPHGADSRGSGTAVAGVGPAVTAVGARHRGSGMTDGGALVPSGSGQSTISKAEVGSRGGSTSSAYGATATGYIRPNGRRSRWELERCSGDASASTIPAMWAGGLPAHGTGPVPKRPALAVESGGSAAVHAPDTAPGKPSLPGSSPLLPTLAKVAANLPFGLGACTMPGNAGSVDVATNVLSPTHTASAEGVQEQQSAIQAQRSIEHQACSHVMPDSSSTLMAVEGQASGQGAEDVAVADGKADPDGATDQTDERIGGGIEIISGRQQEERAGLMAEGKAEVGIVDVVMRSRASQAQGQVVEVDDGGSSSAEAVCPAAQHQDSTAPASPGRLTGAAEHGESRGVDAKDSHQGQRDSRQDEQQQRRSSSSGAGDWNYDSLSVTVVSDGQVADGMQGGGQQHAVETVKAAEAVMSTNQPSPVEQWDAQQRSGNDVQSAEQPPAQQRAKGTEVRPDAEPAMQPMQQHAGLGQVLLDMGQDKVAASLGDQLADVVNPAPSNAPTIPVAGESDSAELMGSQQQSLQRTSSDGAAPPDATTTDGCPKLESYAVEIATESLQPTAASEPAAPMSVPVAPAIMKAVETQPSAPAPSPQKLPHQQAFLHSSSLLLSSYDDSRVPLQLEELELGDLDESWLE</sequence>
<accession>A0ABQ5SG40</accession>
<reference evidence="3 4" key="1">
    <citation type="journal article" date="2023" name="IScience">
        <title>Expanded male sex-determining region conserved during the evolution of homothallism in the green alga Volvox.</title>
        <authorList>
            <person name="Yamamoto K."/>
            <person name="Matsuzaki R."/>
            <person name="Mahakham W."/>
            <person name="Heman W."/>
            <person name="Sekimoto H."/>
            <person name="Kawachi M."/>
            <person name="Minakuchi Y."/>
            <person name="Toyoda A."/>
            <person name="Nozaki H."/>
        </authorList>
    </citation>
    <scope>NUCLEOTIDE SEQUENCE [LARGE SCALE GENOMIC DNA]</scope>
    <source>
        <strain evidence="3 4">NIES-4468</strain>
    </source>
</reference>
<feature type="region of interest" description="Disordered" evidence="1">
    <location>
        <begin position="843"/>
        <end position="886"/>
    </location>
</feature>
<feature type="compositionally biased region" description="Basic and acidic residues" evidence="1">
    <location>
        <begin position="768"/>
        <end position="794"/>
    </location>
</feature>
<feature type="compositionally biased region" description="Polar residues" evidence="1">
    <location>
        <begin position="143"/>
        <end position="155"/>
    </location>
</feature>
<dbReference type="EMBL" id="BSDZ01000080">
    <property type="protein sequence ID" value="GLI68896.1"/>
    <property type="molecule type" value="Genomic_DNA"/>
</dbReference>